<dbReference type="InterPro" id="IPR057684">
    <property type="entry name" value="DUF7924"/>
</dbReference>
<dbReference type="OrthoDB" id="5336565at2759"/>
<reference evidence="3 4" key="1">
    <citation type="journal article" date="2014" name="BMC Genomics">
        <title>Comparative genomics of the major fungal agents of human and animal Sporotrichosis: Sporothrix schenckii and Sporothrix brasiliensis.</title>
        <authorList>
            <person name="Teixeira M.M."/>
            <person name="de Almeida L.G."/>
            <person name="Kubitschek-Barreira P."/>
            <person name="Alves F.L."/>
            <person name="Kioshima E.S."/>
            <person name="Abadio A.K."/>
            <person name="Fernandes L."/>
            <person name="Derengowski L.S."/>
            <person name="Ferreira K.S."/>
            <person name="Souza R.C."/>
            <person name="Ruiz J.C."/>
            <person name="de Andrade N.C."/>
            <person name="Paes H.C."/>
            <person name="Nicola A.M."/>
            <person name="Albuquerque P."/>
            <person name="Gerber A.L."/>
            <person name="Martins V.P."/>
            <person name="Peconick L.D."/>
            <person name="Neto A.V."/>
            <person name="Chaucanez C.B."/>
            <person name="Silva P.A."/>
            <person name="Cunha O.L."/>
            <person name="de Oliveira F.F."/>
            <person name="dos Santos T.C."/>
            <person name="Barros A.L."/>
            <person name="Soares M.A."/>
            <person name="de Oliveira L.M."/>
            <person name="Marini M.M."/>
            <person name="Villalobos-Duno H."/>
            <person name="Cunha M.M."/>
            <person name="de Hoog S."/>
            <person name="da Silveira J.F."/>
            <person name="Henrissat B."/>
            <person name="Nino-Vega G.A."/>
            <person name="Cisalpino P.S."/>
            <person name="Mora-Montes H.M."/>
            <person name="Almeida S.R."/>
            <person name="Stajich J.E."/>
            <person name="Lopes-Bezerra L.M."/>
            <person name="Vasconcelos A.T."/>
            <person name="Felipe M.S."/>
        </authorList>
    </citation>
    <scope>NUCLEOTIDE SEQUENCE [LARGE SCALE GENOMIC DNA]</scope>
    <source>
        <strain evidence="3 4">5110</strain>
    </source>
</reference>
<dbReference type="VEuPathDB" id="FungiDB:SPBR_04269"/>
<feature type="region of interest" description="Disordered" evidence="1">
    <location>
        <begin position="325"/>
        <end position="414"/>
    </location>
</feature>
<evidence type="ECO:0000259" key="2">
    <source>
        <dbReference type="Pfam" id="PF25545"/>
    </source>
</evidence>
<dbReference type="Proteomes" id="UP000031575">
    <property type="component" value="Unassembled WGS sequence"/>
</dbReference>
<dbReference type="EMBL" id="AWTV01000005">
    <property type="protein sequence ID" value="KIH93391.1"/>
    <property type="molecule type" value="Genomic_DNA"/>
</dbReference>
<sequence>MPNKTDLVRFARRGGPDLTDVRNCSPPVPAPKITPGSYEPSPFNTTTTTEPKTEKSTPYNRDFNQHLTDHDVHATYDSQKPANWAAIRAALLQRRPSLLSSRFSECAFDTFQESNDRAKNEDAVMVNVMPAILGTGARPGHQTLEYNTLFSNLAPLTDGTIVPPKPDIYYGAHPKELSHPVRDALSDYIIPSTLRDKPLVPNFFTEVKGPNGNIGVGKLQACYDGAVGSRAIHRLQNYGREKPQYDGHAYTFSSIYHGGQLQLYAHHATAPTTQGGRPEYHVSQVKAYAMTSDRETFVQGVTAFRNARDLAQEHRDRFIRDANEAVRQEASQSSRVLVTESHEEGGEREEDNTAEERKNGTTPGGDPFPVLTPPVTSTAGSATKKQTKRRYPGSPSEVSVHRTRAGKRLCRSSI</sequence>
<feature type="domain" description="DUF7924" evidence="2">
    <location>
        <begin position="145"/>
        <end position="321"/>
    </location>
</feature>
<organism evidence="3 4">
    <name type="scientific">Sporothrix brasiliensis 5110</name>
    <dbReference type="NCBI Taxonomy" id="1398154"/>
    <lineage>
        <taxon>Eukaryota</taxon>
        <taxon>Fungi</taxon>
        <taxon>Dikarya</taxon>
        <taxon>Ascomycota</taxon>
        <taxon>Pezizomycotina</taxon>
        <taxon>Sordariomycetes</taxon>
        <taxon>Sordariomycetidae</taxon>
        <taxon>Ophiostomatales</taxon>
        <taxon>Ophiostomataceae</taxon>
        <taxon>Sporothrix</taxon>
    </lineage>
</organism>
<accession>A0A0C2IW56</accession>
<evidence type="ECO:0000313" key="4">
    <source>
        <dbReference type="Proteomes" id="UP000031575"/>
    </source>
</evidence>
<keyword evidence="4" id="KW-1185">Reference proteome</keyword>
<dbReference type="AlphaFoldDB" id="A0A0C2IW56"/>
<feature type="region of interest" description="Disordered" evidence="1">
    <location>
        <begin position="13"/>
        <end position="60"/>
    </location>
</feature>
<dbReference type="RefSeq" id="XP_040621401.1">
    <property type="nucleotide sequence ID" value="XM_040762552.1"/>
</dbReference>
<gene>
    <name evidence="3" type="ORF">SPBR_04269</name>
</gene>
<evidence type="ECO:0000313" key="3">
    <source>
        <dbReference type="EMBL" id="KIH93391.1"/>
    </source>
</evidence>
<evidence type="ECO:0000256" key="1">
    <source>
        <dbReference type="SAM" id="MobiDB-lite"/>
    </source>
</evidence>
<proteinExistence type="predicted"/>
<feature type="compositionally biased region" description="Polar residues" evidence="1">
    <location>
        <begin position="374"/>
        <end position="384"/>
    </location>
</feature>
<name>A0A0C2IW56_9PEZI</name>
<dbReference type="HOGENOM" id="CLU_023878_1_1_1"/>
<feature type="compositionally biased region" description="Basic residues" evidence="1">
    <location>
        <begin position="401"/>
        <end position="414"/>
    </location>
</feature>
<dbReference type="Pfam" id="PF25545">
    <property type="entry name" value="DUF7924"/>
    <property type="match status" value="1"/>
</dbReference>
<protein>
    <recommendedName>
        <fullName evidence="2">DUF7924 domain-containing protein</fullName>
    </recommendedName>
</protein>
<comment type="caution">
    <text evidence="3">The sequence shown here is derived from an EMBL/GenBank/DDBJ whole genome shotgun (WGS) entry which is preliminary data.</text>
</comment>
<dbReference type="GeneID" id="63677473"/>